<gene>
    <name evidence="1" type="ORF">LCGC14_2858850</name>
</gene>
<protein>
    <submittedName>
        <fullName evidence="1">Uncharacterized protein</fullName>
    </submittedName>
</protein>
<comment type="caution">
    <text evidence="1">The sequence shown here is derived from an EMBL/GenBank/DDBJ whole genome shotgun (WGS) entry which is preliminary data.</text>
</comment>
<dbReference type="AlphaFoldDB" id="A0A0F8YT32"/>
<reference evidence="1" key="1">
    <citation type="journal article" date="2015" name="Nature">
        <title>Complex archaea that bridge the gap between prokaryotes and eukaryotes.</title>
        <authorList>
            <person name="Spang A."/>
            <person name="Saw J.H."/>
            <person name="Jorgensen S.L."/>
            <person name="Zaremba-Niedzwiedzka K."/>
            <person name="Martijn J."/>
            <person name="Lind A.E."/>
            <person name="van Eijk R."/>
            <person name="Schleper C."/>
            <person name="Guy L."/>
            <person name="Ettema T.J."/>
        </authorList>
    </citation>
    <scope>NUCLEOTIDE SEQUENCE</scope>
</reference>
<organism evidence="1">
    <name type="scientific">marine sediment metagenome</name>
    <dbReference type="NCBI Taxonomy" id="412755"/>
    <lineage>
        <taxon>unclassified sequences</taxon>
        <taxon>metagenomes</taxon>
        <taxon>ecological metagenomes</taxon>
    </lineage>
</organism>
<evidence type="ECO:0000313" key="1">
    <source>
        <dbReference type="EMBL" id="KKK76915.1"/>
    </source>
</evidence>
<dbReference type="EMBL" id="LAZR01055198">
    <property type="protein sequence ID" value="KKK76915.1"/>
    <property type="molecule type" value="Genomic_DNA"/>
</dbReference>
<name>A0A0F8YT32_9ZZZZ</name>
<proteinExistence type="predicted"/>
<sequence>MAIIKNHVLDIRKSELSVIRVTVPAWEGPVLQAVHGEEVQFVEEVEINRDPPESAGDEYERLANKYRDEADKPPFVHAVYGAFAPGVAALQKAMDAAITEPKGSEEAEVADAAPGIESAQPLALEEEAAAVGV</sequence>
<accession>A0A0F8YT32</accession>